<gene>
    <name evidence="1" type="ORF">SDC9_188922</name>
</gene>
<dbReference type="EMBL" id="VSSQ01098366">
    <property type="protein sequence ID" value="MPN41376.1"/>
    <property type="molecule type" value="Genomic_DNA"/>
</dbReference>
<organism evidence="1">
    <name type="scientific">bioreactor metagenome</name>
    <dbReference type="NCBI Taxonomy" id="1076179"/>
    <lineage>
        <taxon>unclassified sequences</taxon>
        <taxon>metagenomes</taxon>
        <taxon>ecological metagenomes</taxon>
    </lineage>
</organism>
<name>A0A645HS04_9ZZZZ</name>
<proteinExistence type="predicted"/>
<accession>A0A645HS04</accession>
<evidence type="ECO:0008006" key="2">
    <source>
        <dbReference type="Google" id="ProtNLM"/>
    </source>
</evidence>
<dbReference type="Pfam" id="PF08902">
    <property type="entry name" value="DUF1848"/>
    <property type="match status" value="1"/>
</dbReference>
<dbReference type="InterPro" id="IPR014998">
    <property type="entry name" value="DUF1848"/>
</dbReference>
<dbReference type="AlphaFoldDB" id="A0A645HS04"/>
<evidence type="ECO:0000313" key="1">
    <source>
        <dbReference type="EMBL" id="MPN41376.1"/>
    </source>
</evidence>
<protein>
    <recommendedName>
        <fullName evidence="2">DUF1848 domain-containing protein</fullName>
    </recommendedName>
</protein>
<comment type="caution">
    <text evidence="1">The sequence shown here is derived from an EMBL/GenBank/DDBJ whole genome shotgun (WGS) entry which is preliminary data.</text>
</comment>
<reference evidence="1" key="1">
    <citation type="submission" date="2019-08" db="EMBL/GenBank/DDBJ databases">
        <authorList>
            <person name="Kucharzyk K."/>
            <person name="Murdoch R.W."/>
            <person name="Higgins S."/>
            <person name="Loffler F."/>
        </authorList>
    </citation>
    <scope>NUCLEOTIDE SEQUENCE</scope>
</reference>
<sequence>MFEPNVPKPEIELKAYKNLVDMLGPERVVLRVDPIFPEDSFWVNYHKPIIEQCVSRLRISFLDLYSHVKDNLGDLYSNINHETKHANLISRILYWQEIQDMINDVEICGEPSMECTGCVSVRDFKALGISEDKIKNKTGMQRNECKCCGNKFELLNNPQTCKHGCLYCYWYIDKNKD</sequence>